<dbReference type="EMBL" id="CP026948">
    <property type="protein sequence ID" value="AWB84635.1"/>
    <property type="molecule type" value="Genomic_DNA"/>
</dbReference>
<organism evidence="1 2">
    <name type="scientific">Corynebacterium liangguodongii</name>
    <dbReference type="NCBI Taxonomy" id="2079535"/>
    <lineage>
        <taxon>Bacteria</taxon>
        <taxon>Bacillati</taxon>
        <taxon>Actinomycetota</taxon>
        <taxon>Actinomycetes</taxon>
        <taxon>Mycobacteriales</taxon>
        <taxon>Corynebacteriaceae</taxon>
        <taxon>Corynebacterium</taxon>
    </lineage>
</organism>
<dbReference type="AlphaFoldDB" id="A0A2S0WFS5"/>
<protein>
    <submittedName>
        <fullName evidence="1">Uncharacterized protein</fullName>
    </submittedName>
</protein>
<accession>A0A2S0WFS5</accession>
<evidence type="ECO:0000313" key="2">
    <source>
        <dbReference type="Proteomes" id="UP000244754"/>
    </source>
</evidence>
<gene>
    <name evidence="1" type="ORF">C3E79_09250</name>
</gene>
<sequence>MNSRRAPIALALAASLALPGCGSDAQDSPLIGQTWQVVAVHTDPLWPGELPADAAGKAELRVSGSSLRATTGCAPLRARVERGDQDPDRLTLHEVELGEVGACDGGSRHVHDQLTGLLTEGAQFDVRMFGEREATLTVVGDAVDRASIRVMAL</sequence>
<dbReference type="OrthoDB" id="4412202at2"/>
<keyword evidence="2" id="KW-1185">Reference proteome</keyword>
<dbReference type="KEGG" id="clia:C3E79_09250"/>
<reference evidence="2" key="1">
    <citation type="submission" date="2018-01" db="EMBL/GenBank/DDBJ databases">
        <authorList>
            <person name="Li J."/>
        </authorList>
    </citation>
    <scope>NUCLEOTIDE SEQUENCE [LARGE SCALE GENOMIC DNA]</scope>
    <source>
        <strain evidence="2">2184</strain>
    </source>
</reference>
<dbReference type="Proteomes" id="UP000244754">
    <property type="component" value="Chromosome"/>
</dbReference>
<name>A0A2S0WFS5_9CORY</name>
<dbReference type="RefSeq" id="WP_108404643.1">
    <property type="nucleotide sequence ID" value="NZ_CP026948.1"/>
</dbReference>
<proteinExistence type="predicted"/>
<evidence type="ECO:0000313" key="1">
    <source>
        <dbReference type="EMBL" id="AWB84635.1"/>
    </source>
</evidence>